<dbReference type="PANTHER" id="PTHR11575">
    <property type="entry name" value="5'-NUCLEOTIDASE-RELATED"/>
    <property type="match status" value="1"/>
</dbReference>
<proteinExistence type="inferred from homology"/>
<keyword evidence="1" id="KW-0479">Metal-binding</keyword>
<dbReference type="PRINTS" id="PR01607">
    <property type="entry name" value="APYRASEFAMLY"/>
</dbReference>
<dbReference type="InterPro" id="IPR029052">
    <property type="entry name" value="Metallo-depent_PP-like"/>
</dbReference>
<accession>D1AGZ2</accession>
<dbReference type="SUPFAM" id="SSF56300">
    <property type="entry name" value="Metallo-dependent phosphatases"/>
    <property type="match status" value="1"/>
</dbReference>
<dbReference type="InterPro" id="IPR006179">
    <property type="entry name" value="5_nucleotidase/apyrase"/>
</dbReference>
<evidence type="ECO:0000256" key="1">
    <source>
        <dbReference type="ARBA" id="ARBA00022723"/>
    </source>
</evidence>
<sequence length="530" mass="58640">MRKLFRFLTVFFILSLFFTVYGAQNKKNTNAKKNIEMTILYTNDLHAHVDPFLFRAIDEKEKVGGFANITAFVKDVRKKKDTVFFFDAGDYFTGPAISTLTEGEAIVDIVDTMGYDAVSVGNHEFDHGWKNGLEKLKKYKTPVVLSNIYIEENGQPFWDKPYTIIEKNGIKLGVIGIHGKFAFYDTITANAIKGLEARDEEEYLRKYIAEIKDKVDLVVVLAHEGTPARQSSKGAEDVARALKKDIELAGNVQGIDILITGHAHQGTPEALVVGNTLIVSTDAQGTEVGELALVLDSKTKKVLSYTNKLNIIYDKDITADPETQKVIDKWNKIIDEKTKEVVGKTEVTLTRSYGTESLLGNLIADAIVYSAESKGEKPDFAVTNSGGIRTDIEKGNITQKDIIGAFPFPNALTVLNLSGKDIISMFEHAAGLTNGVLQVSHGLVMEYDPAKEAGSRITKLELNGKKIDPNKKYRVATNDFLANGGDGFSQFLSGTERNDVNGYMMYNAIMDYLKYKKVVSPKLEGRVVAK</sequence>
<evidence type="ECO:0000256" key="3">
    <source>
        <dbReference type="ARBA" id="ARBA00022741"/>
    </source>
</evidence>
<dbReference type="AlphaFoldDB" id="D1AGZ2"/>
<dbReference type="Proteomes" id="UP000000845">
    <property type="component" value="Chromosome"/>
</dbReference>
<gene>
    <name evidence="7" type="ordered locus">Sterm_4030</name>
</gene>
<dbReference type="GO" id="GO:0046872">
    <property type="term" value="F:metal ion binding"/>
    <property type="evidence" value="ECO:0007669"/>
    <property type="project" value="UniProtKB-KW"/>
</dbReference>
<dbReference type="eggNOG" id="COG0737">
    <property type="taxonomic scope" value="Bacteria"/>
</dbReference>
<dbReference type="CDD" id="cd00845">
    <property type="entry name" value="MPP_UshA_N_like"/>
    <property type="match status" value="1"/>
</dbReference>
<dbReference type="GO" id="GO:0008253">
    <property type="term" value="F:5'-nucleotidase activity"/>
    <property type="evidence" value="ECO:0007669"/>
    <property type="project" value="TreeGrafter"/>
</dbReference>
<evidence type="ECO:0000313" key="8">
    <source>
        <dbReference type="Proteomes" id="UP000000845"/>
    </source>
</evidence>
<keyword evidence="2" id="KW-0732">Signal</keyword>
<evidence type="ECO:0000256" key="4">
    <source>
        <dbReference type="RuleBase" id="RU362119"/>
    </source>
</evidence>
<keyword evidence="4" id="KW-0378">Hydrolase</keyword>
<keyword evidence="8" id="KW-1185">Reference proteome</keyword>
<dbReference type="GO" id="GO:0009166">
    <property type="term" value="P:nucleotide catabolic process"/>
    <property type="evidence" value="ECO:0007669"/>
    <property type="project" value="InterPro"/>
</dbReference>
<dbReference type="EMBL" id="CP001739">
    <property type="protein sequence ID" value="ACZ10862.1"/>
    <property type="molecule type" value="Genomic_DNA"/>
</dbReference>
<dbReference type="KEGG" id="str:Sterm_4030"/>
<dbReference type="Gene3D" id="3.60.21.10">
    <property type="match status" value="1"/>
</dbReference>
<protein>
    <submittedName>
        <fullName evidence="7">5'-Nucleotidase domain protein</fullName>
    </submittedName>
</protein>
<dbReference type="GO" id="GO:0030288">
    <property type="term" value="C:outer membrane-bounded periplasmic space"/>
    <property type="evidence" value="ECO:0007669"/>
    <property type="project" value="TreeGrafter"/>
</dbReference>
<evidence type="ECO:0000259" key="6">
    <source>
        <dbReference type="Pfam" id="PF02872"/>
    </source>
</evidence>
<dbReference type="STRING" id="526218.Sterm_4030"/>
<dbReference type="InterPro" id="IPR036907">
    <property type="entry name" value="5'-Nucleotdase_C_sf"/>
</dbReference>
<name>D1AGZ2_SEBTE</name>
<dbReference type="SUPFAM" id="SSF55816">
    <property type="entry name" value="5'-nucleotidase (syn. UDP-sugar hydrolase), C-terminal domain"/>
    <property type="match status" value="1"/>
</dbReference>
<dbReference type="Gene3D" id="3.90.780.10">
    <property type="entry name" value="5'-Nucleotidase, C-terminal domain"/>
    <property type="match status" value="1"/>
</dbReference>
<dbReference type="GO" id="GO:0008768">
    <property type="term" value="F:UDP-sugar diphosphatase activity"/>
    <property type="evidence" value="ECO:0007669"/>
    <property type="project" value="TreeGrafter"/>
</dbReference>
<evidence type="ECO:0000259" key="5">
    <source>
        <dbReference type="Pfam" id="PF00149"/>
    </source>
</evidence>
<dbReference type="HOGENOM" id="CLU_005854_7_3_0"/>
<dbReference type="PANTHER" id="PTHR11575:SF46">
    <property type="entry name" value="PROTEIN USHA"/>
    <property type="match status" value="1"/>
</dbReference>
<evidence type="ECO:0000313" key="7">
    <source>
        <dbReference type="EMBL" id="ACZ10862.1"/>
    </source>
</evidence>
<organism evidence="7 8">
    <name type="scientific">Sebaldella termitidis (strain ATCC 33386 / NCTC 11300)</name>
    <dbReference type="NCBI Taxonomy" id="526218"/>
    <lineage>
        <taxon>Bacteria</taxon>
        <taxon>Fusobacteriati</taxon>
        <taxon>Fusobacteriota</taxon>
        <taxon>Fusobacteriia</taxon>
        <taxon>Fusobacteriales</taxon>
        <taxon>Leptotrichiaceae</taxon>
        <taxon>Sebaldella</taxon>
    </lineage>
</organism>
<comment type="similarity">
    <text evidence="4">Belongs to the 5'-nucleotidase family.</text>
</comment>
<keyword evidence="3 4" id="KW-0547">Nucleotide-binding</keyword>
<dbReference type="InterPro" id="IPR004843">
    <property type="entry name" value="Calcineurin-like_PHP"/>
</dbReference>
<feature type="domain" description="Calcineurin-like phosphoesterase" evidence="5">
    <location>
        <begin position="37"/>
        <end position="265"/>
    </location>
</feature>
<evidence type="ECO:0000256" key="2">
    <source>
        <dbReference type="ARBA" id="ARBA00022729"/>
    </source>
</evidence>
<dbReference type="Pfam" id="PF00149">
    <property type="entry name" value="Metallophos"/>
    <property type="match status" value="1"/>
</dbReference>
<feature type="domain" description="5'-Nucleotidase C-terminal" evidence="6">
    <location>
        <begin position="341"/>
        <end position="491"/>
    </location>
</feature>
<dbReference type="GO" id="GO:0000166">
    <property type="term" value="F:nucleotide binding"/>
    <property type="evidence" value="ECO:0007669"/>
    <property type="project" value="UniProtKB-KW"/>
</dbReference>
<dbReference type="InterPro" id="IPR008334">
    <property type="entry name" value="5'-Nucleotdase_C"/>
</dbReference>
<dbReference type="RefSeq" id="WP_012863437.1">
    <property type="nucleotide sequence ID" value="NC_013517.1"/>
</dbReference>
<dbReference type="InterPro" id="IPR006146">
    <property type="entry name" value="5'-Nucleotdase_CS"/>
</dbReference>
<dbReference type="Pfam" id="PF02872">
    <property type="entry name" value="5_nucleotid_C"/>
    <property type="match status" value="1"/>
</dbReference>
<reference evidence="8" key="1">
    <citation type="submission" date="2009-09" db="EMBL/GenBank/DDBJ databases">
        <title>The complete chromosome of Sebaldella termitidis ATCC 33386.</title>
        <authorList>
            <consortium name="US DOE Joint Genome Institute (JGI-PGF)"/>
            <person name="Lucas S."/>
            <person name="Copeland A."/>
            <person name="Lapidus A."/>
            <person name="Glavina del Rio T."/>
            <person name="Dalin E."/>
            <person name="Tice H."/>
            <person name="Bruce D."/>
            <person name="Goodwin L."/>
            <person name="Pitluck S."/>
            <person name="Kyrpides N."/>
            <person name="Mavromatis K."/>
            <person name="Ivanova N."/>
            <person name="Mikhailova N."/>
            <person name="Sims D."/>
            <person name="Meincke L."/>
            <person name="Brettin T."/>
            <person name="Detter J.C."/>
            <person name="Han C."/>
            <person name="Larimer F."/>
            <person name="Land M."/>
            <person name="Hauser L."/>
            <person name="Markowitz V."/>
            <person name="Cheng J.F."/>
            <person name="Hugenholtz P."/>
            <person name="Woyke T."/>
            <person name="Wu D."/>
            <person name="Eisen J.A."/>
        </authorList>
    </citation>
    <scope>NUCLEOTIDE SEQUENCE [LARGE SCALE GENOMIC DNA]</scope>
    <source>
        <strain evidence="8">ATCC 33386 / NCTC 11300</strain>
    </source>
</reference>
<dbReference type="PROSITE" id="PS00786">
    <property type="entry name" value="5_NUCLEOTIDASE_2"/>
    <property type="match status" value="1"/>
</dbReference>
<reference evidence="7 8" key="2">
    <citation type="journal article" date="2010" name="Stand. Genomic Sci.">
        <title>Complete genome sequence of Sebaldella termitidis type strain (NCTC 11300).</title>
        <authorList>
            <person name="Harmon-Smith M."/>
            <person name="Celia L."/>
            <person name="Chertkov O."/>
            <person name="Lapidus A."/>
            <person name="Copeland A."/>
            <person name="Glavina Del Rio T."/>
            <person name="Nolan M."/>
            <person name="Lucas S."/>
            <person name="Tice H."/>
            <person name="Cheng J.F."/>
            <person name="Han C."/>
            <person name="Detter J.C."/>
            <person name="Bruce D."/>
            <person name="Goodwin L."/>
            <person name="Pitluck S."/>
            <person name="Pati A."/>
            <person name="Liolios K."/>
            <person name="Ivanova N."/>
            <person name="Mavromatis K."/>
            <person name="Mikhailova N."/>
            <person name="Chen A."/>
            <person name="Palaniappan K."/>
            <person name="Land M."/>
            <person name="Hauser L."/>
            <person name="Chang Y.J."/>
            <person name="Jeffries C.D."/>
            <person name="Brettin T."/>
            <person name="Goker M."/>
            <person name="Beck B."/>
            <person name="Bristow J."/>
            <person name="Eisen J.A."/>
            <person name="Markowitz V."/>
            <person name="Hugenholtz P."/>
            <person name="Kyrpides N.C."/>
            <person name="Klenk H.P."/>
            <person name="Chen F."/>
        </authorList>
    </citation>
    <scope>NUCLEOTIDE SEQUENCE [LARGE SCALE GENOMIC DNA]</scope>
    <source>
        <strain evidence="8">ATCC 33386 / NCTC 11300</strain>
    </source>
</reference>